<keyword evidence="3" id="KW-1185">Reference proteome</keyword>
<gene>
    <name evidence="2" type="ORF">OXX778_LOCUS3526</name>
</gene>
<feature type="domain" description="HAT C-terminal dimerisation" evidence="1">
    <location>
        <begin position="118"/>
        <end position="192"/>
    </location>
</feature>
<evidence type="ECO:0000313" key="2">
    <source>
        <dbReference type="EMBL" id="CAF0743646.1"/>
    </source>
</evidence>
<dbReference type="AlphaFoldDB" id="A0A813P519"/>
<dbReference type="SUPFAM" id="SSF53098">
    <property type="entry name" value="Ribonuclease H-like"/>
    <property type="match status" value="1"/>
</dbReference>
<dbReference type="Pfam" id="PF05699">
    <property type="entry name" value="Dimer_Tnp_hAT"/>
    <property type="match status" value="1"/>
</dbReference>
<dbReference type="Proteomes" id="UP000663879">
    <property type="component" value="Unassembled WGS sequence"/>
</dbReference>
<evidence type="ECO:0000313" key="3">
    <source>
        <dbReference type="Proteomes" id="UP000663879"/>
    </source>
</evidence>
<dbReference type="OrthoDB" id="4837779at2759"/>
<dbReference type="InterPro" id="IPR008906">
    <property type="entry name" value="HATC_C_dom"/>
</dbReference>
<accession>A0A813P519</accession>
<organism evidence="2 3">
    <name type="scientific">Brachionus calyciflorus</name>
    <dbReference type="NCBI Taxonomy" id="104777"/>
    <lineage>
        <taxon>Eukaryota</taxon>
        <taxon>Metazoa</taxon>
        <taxon>Spiralia</taxon>
        <taxon>Gnathifera</taxon>
        <taxon>Rotifera</taxon>
        <taxon>Eurotatoria</taxon>
        <taxon>Monogononta</taxon>
        <taxon>Pseudotrocha</taxon>
        <taxon>Ploima</taxon>
        <taxon>Brachionidae</taxon>
        <taxon>Brachionus</taxon>
    </lineage>
</organism>
<reference evidence="2" key="1">
    <citation type="submission" date="2021-02" db="EMBL/GenBank/DDBJ databases">
        <authorList>
            <person name="Nowell W R."/>
        </authorList>
    </citation>
    <scope>NUCLEOTIDE SEQUENCE</scope>
    <source>
        <strain evidence="2">Ploen Becks lab</strain>
    </source>
</reference>
<dbReference type="EMBL" id="CAJNOC010000315">
    <property type="protein sequence ID" value="CAF0743646.1"/>
    <property type="molecule type" value="Genomic_DNA"/>
</dbReference>
<comment type="caution">
    <text evidence="2">The sequence shown here is derived from an EMBL/GenBank/DDBJ whole genome shotgun (WGS) entry which is preliminary data.</text>
</comment>
<sequence>MIKLIDYLPDITHIPCLELEINNLVKNNLINDTSYQLNNLISRCRKLVGIFWHSYKLSEQQVKLIDQLDNIEPEQAKNVSSKPKEKASEFSLLSNEQTEEYIKRMSFKKSCIGLQIENFLKIKDVVKETSCSLQFFKNHNSTLPILSEISRIVFSATSTSVLSECLFGKAAEIITIKRNKLTPELDEKLILLGNDNIFVSKQ</sequence>
<name>A0A813P519_9BILA</name>
<dbReference type="InterPro" id="IPR012337">
    <property type="entry name" value="RNaseH-like_sf"/>
</dbReference>
<dbReference type="GO" id="GO:0046983">
    <property type="term" value="F:protein dimerization activity"/>
    <property type="evidence" value="ECO:0007669"/>
    <property type="project" value="InterPro"/>
</dbReference>
<evidence type="ECO:0000259" key="1">
    <source>
        <dbReference type="Pfam" id="PF05699"/>
    </source>
</evidence>
<proteinExistence type="predicted"/>
<protein>
    <recommendedName>
        <fullName evidence="1">HAT C-terminal dimerisation domain-containing protein</fullName>
    </recommendedName>
</protein>